<feature type="binding site" evidence="9">
    <location>
        <begin position="17"/>
        <end position="24"/>
    </location>
    <ligand>
        <name>ATP</name>
        <dbReference type="ChEBI" id="CHEBI:30616"/>
    </ligand>
</feature>
<keyword evidence="12" id="KW-1185">Reference proteome</keyword>
<comment type="function">
    <text evidence="9">Essential for recycling GMP and indirectly, cGMP.</text>
</comment>
<evidence type="ECO:0000256" key="9">
    <source>
        <dbReference type="HAMAP-Rule" id="MF_00328"/>
    </source>
</evidence>
<organism evidence="11 12">
    <name type="scientific">Brevundimonas variabilis</name>
    <dbReference type="NCBI Taxonomy" id="74312"/>
    <lineage>
        <taxon>Bacteria</taxon>
        <taxon>Pseudomonadati</taxon>
        <taxon>Pseudomonadota</taxon>
        <taxon>Alphaproteobacteria</taxon>
        <taxon>Caulobacterales</taxon>
        <taxon>Caulobacteraceae</taxon>
        <taxon>Brevundimonas</taxon>
    </lineage>
</organism>
<evidence type="ECO:0000256" key="1">
    <source>
        <dbReference type="ARBA" id="ARBA00005790"/>
    </source>
</evidence>
<dbReference type="PANTHER" id="PTHR23117:SF13">
    <property type="entry name" value="GUANYLATE KINASE"/>
    <property type="match status" value="1"/>
</dbReference>
<dbReference type="GO" id="GO:0005829">
    <property type="term" value="C:cytosol"/>
    <property type="evidence" value="ECO:0007669"/>
    <property type="project" value="TreeGrafter"/>
</dbReference>
<dbReference type="CDD" id="cd00071">
    <property type="entry name" value="GMPK"/>
    <property type="match status" value="1"/>
</dbReference>
<accession>A0A7W9CHW9</accession>
<evidence type="ECO:0000256" key="5">
    <source>
        <dbReference type="ARBA" id="ARBA00022741"/>
    </source>
</evidence>
<evidence type="ECO:0000256" key="7">
    <source>
        <dbReference type="ARBA" id="ARBA00022840"/>
    </source>
</evidence>
<reference evidence="11 12" key="1">
    <citation type="submission" date="2020-08" db="EMBL/GenBank/DDBJ databases">
        <title>Genomic Encyclopedia of Type Strains, Phase IV (KMG-IV): sequencing the most valuable type-strain genomes for metagenomic binning, comparative biology and taxonomic classification.</title>
        <authorList>
            <person name="Goeker M."/>
        </authorList>
    </citation>
    <scope>NUCLEOTIDE SEQUENCE [LARGE SCALE GENOMIC DNA]</scope>
    <source>
        <strain evidence="11 12">DSM 4737</strain>
    </source>
</reference>
<evidence type="ECO:0000256" key="8">
    <source>
        <dbReference type="ARBA" id="ARBA00030128"/>
    </source>
</evidence>
<feature type="domain" description="Guanylate kinase-like" evidence="10">
    <location>
        <begin position="10"/>
        <end position="189"/>
    </location>
</feature>
<dbReference type="EC" id="2.7.4.8" evidence="2 9"/>
<dbReference type="InterPro" id="IPR008144">
    <property type="entry name" value="Guanylate_kin-like_dom"/>
</dbReference>
<dbReference type="PROSITE" id="PS50052">
    <property type="entry name" value="GUANYLATE_KINASE_2"/>
    <property type="match status" value="1"/>
</dbReference>
<evidence type="ECO:0000313" key="12">
    <source>
        <dbReference type="Proteomes" id="UP000545037"/>
    </source>
</evidence>
<dbReference type="Pfam" id="PF00625">
    <property type="entry name" value="Guanylate_kin"/>
    <property type="match status" value="1"/>
</dbReference>
<comment type="catalytic activity">
    <reaction evidence="9">
        <text>GMP + ATP = GDP + ADP</text>
        <dbReference type="Rhea" id="RHEA:20780"/>
        <dbReference type="ChEBI" id="CHEBI:30616"/>
        <dbReference type="ChEBI" id="CHEBI:58115"/>
        <dbReference type="ChEBI" id="CHEBI:58189"/>
        <dbReference type="ChEBI" id="CHEBI:456216"/>
        <dbReference type="EC" id="2.7.4.8"/>
    </reaction>
</comment>
<evidence type="ECO:0000256" key="4">
    <source>
        <dbReference type="ARBA" id="ARBA00022679"/>
    </source>
</evidence>
<keyword evidence="5 9" id="KW-0547">Nucleotide-binding</keyword>
<name>A0A7W9CHW9_9CAUL</name>
<dbReference type="FunFam" id="3.30.63.10:FF:000002">
    <property type="entry name" value="Guanylate kinase 1"/>
    <property type="match status" value="1"/>
</dbReference>
<dbReference type="AlphaFoldDB" id="A0A7W9CHW9"/>
<dbReference type="NCBIfam" id="TIGR03263">
    <property type="entry name" value="guanyl_kin"/>
    <property type="match status" value="1"/>
</dbReference>
<gene>
    <name evidence="9" type="primary">gmk</name>
    <name evidence="11" type="ORF">GGR13_001549</name>
</gene>
<evidence type="ECO:0000256" key="6">
    <source>
        <dbReference type="ARBA" id="ARBA00022777"/>
    </source>
</evidence>
<comment type="similarity">
    <text evidence="1 9">Belongs to the guanylate kinase family.</text>
</comment>
<keyword evidence="9" id="KW-0963">Cytoplasm</keyword>
<dbReference type="Gene3D" id="3.30.63.10">
    <property type="entry name" value="Guanylate Kinase phosphate binding domain"/>
    <property type="match status" value="1"/>
</dbReference>
<dbReference type="RefSeq" id="WP_183212913.1">
    <property type="nucleotide sequence ID" value="NZ_JACHOR010000002.1"/>
</dbReference>
<comment type="subcellular location">
    <subcellularLocation>
        <location evidence="9">Cytoplasm</location>
    </subcellularLocation>
</comment>
<dbReference type="InterPro" id="IPR027417">
    <property type="entry name" value="P-loop_NTPase"/>
</dbReference>
<dbReference type="GO" id="GO:0004385">
    <property type="term" value="F:GMP kinase activity"/>
    <property type="evidence" value="ECO:0007669"/>
    <property type="project" value="UniProtKB-UniRule"/>
</dbReference>
<dbReference type="Gene3D" id="3.40.50.300">
    <property type="entry name" value="P-loop containing nucleotide triphosphate hydrolases"/>
    <property type="match status" value="1"/>
</dbReference>
<evidence type="ECO:0000256" key="3">
    <source>
        <dbReference type="ARBA" id="ARBA00016296"/>
    </source>
</evidence>
<dbReference type="SMART" id="SM00072">
    <property type="entry name" value="GuKc"/>
    <property type="match status" value="1"/>
</dbReference>
<evidence type="ECO:0000256" key="2">
    <source>
        <dbReference type="ARBA" id="ARBA00012961"/>
    </source>
</evidence>
<sequence>MSNDRTPRRGVLLIVASPSGAGKTSLCRRLMADHGGLELSISMTTRAIRPGEVADRDYHFVSDDEFQALIDADAFLEWAHVHGARYGSPRAPIDKALSEGRDVLFDIDWQGARDVATKCPDDAVRVFILPPSLEELRRRLVTRSQDADAVIERRIANAKGEIQHCGEFDYVFVNDDFDRSYAELAHIYHAERSRRFRNTWVDAYRETLLAEAV</sequence>
<evidence type="ECO:0000313" key="11">
    <source>
        <dbReference type="EMBL" id="MBB5745965.1"/>
    </source>
</evidence>
<dbReference type="EMBL" id="JACHOR010000002">
    <property type="protein sequence ID" value="MBB5745965.1"/>
    <property type="molecule type" value="Genomic_DNA"/>
</dbReference>
<comment type="caution">
    <text evidence="11">The sequence shown here is derived from an EMBL/GenBank/DDBJ whole genome shotgun (WGS) entry which is preliminary data.</text>
</comment>
<keyword evidence="4 9" id="KW-0808">Transferase</keyword>
<evidence type="ECO:0000259" key="10">
    <source>
        <dbReference type="PROSITE" id="PS50052"/>
    </source>
</evidence>
<dbReference type="InterPro" id="IPR017665">
    <property type="entry name" value="Guanylate_kinase"/>
</dbReference>
<dbReference type="GO" id="GO:0005524">
    <property type="term" value="F:ATP binding"/>
    <property type="evidence" value="ECO:0007669"/>
    <property type="project" value="UniProtKB-UniRule"/>
</dbReference>
<dbReference type="SUPFAM" id="SSF52540">
    <property type="entry name" value="P-loop containing nucleoside triphosphate hydrolases"/>
    <property type="match status" value="1"/>
</dbReference>
<protein>
    <recommendedName>
        <fullName evidence="3 9">Guanylate kinase</fullName>
        <ecNumber evidence="2 9">2.7.4.8</ecNumber>
    </recommendedName>
    <alternativeName>
        <fullName evidence="8 9">GMP kinase</fullName>
    </alternativeName>
</protein>
<dbReference type="Proteomes" id="UP000545037">
    <property type="component" value="Unassembled WGS sequence"/>
</dbReference>
<proteinExistence type="inferred from homology"/>
<keyword evidence="7 9" id="KW-0067">ATP-binding</keyword>
<dbReference type="InterPro" id="IPR008145">
    <property type="entry name" value="GK/Ca_channel_bsu"/>
</dbReference>
<dbReference type="HAMAP" id="MF_00328">
    <property type="entry name" value="Guanylate_kinase"/>
    <property type="match status" value="1"/>
</dbReference>
<keyword evidence="6 9" id="KW-0418">Kinase</keyword>
<dbReference type="PANTHER" id="PTHR23117">
    <property type="entry name" value="GUANYLATE KINASE-RELATED"/>
    <property type="match status" value="1"/>
</dbReference>